<proteinExistence type="predicted"/>
<accession>A0AAV7GWK6</accession>
<reference evidence="1 2" key="1">
    <citation type="journal article" date="2021" name="Hortic Res">
        <title>Chromosome-scale assembly of the Dendrobium chrysotoxum genome enhances the understanding of orchid evolution.</title>
        <authorList>
            <person name="Zhang Y."/>
            <person name="Zhang G.Q."/>
            <person name="Zhang D."/>
            <person name="Liu X.D."/>
            <person name="Xu X.Y."/>
            <person name="Sun W.H."/>
            <person name="Yu X."/>
            <person name="Zhu X."/>
            <person name="Wang Z.W."/>
            <person name="Zhao X."/>
            <person name="Zhong W.Y."/>
            <person name="Chen H."/>
            <person name="Yin W.L."/>
            <person name="Huang T."/>
            <person name="Niu S.C."/>
            <person name="Liu Z.J."/>
        </authorList>
    </citation>
    <scope>NUCLEOTIDE SEQUENCE [LARGE SCALE GENOMIC DNA]</scope>
    <source>
        <strain evidence="1">Lindl</strain>
    </source>
</reference>
<evidence type="ECO:0000313" key="1">
    <source>
        <dbReference type="EMBL" id="KAH0460053.1"/>
    </source>
</evidence>
<dbReference type="EMBL" id="JAGFBR010000010">
    <property type="protein sequence ID" value="KAH0460053.1"/>
    <property type="molecule type" value="Genomic_DNA"/>
</dbReference>
<gene>
    <name evidence="1" type="ORF">IEQ34_010716</name>
</gene>
<organism evidence="1 2">
    <name type="scientific">Dendrobium chrysotoxum</name>
    <name type="common">Orchid</name>
    <dbReference type="NCBI Taxonomy" id="161865"/>
    <lineage>
        <taxon>Eukaryota</taxon>
        <taxon>Viridiplantae</taxon>
        <taxon>Streptophyta</taxon>
        <taxon>Embryophyta</taxon>
        <taxon>Tracheophyta</taxon>
        <taxon>Spermatophyta</taxon>
        <taxon>Magnoliopsida</taxon>
        <taxon>Liliopsida</taxon>
        <taxon>Asparagales</taxon>
        <taxon>Orchidaceae</taxon>
        <taxon>Epidendroideae</taxon>
        <taxon>Malaxideae</taxon>
        <taxon>Dendrobiinae</taxon>
        <taxon>Dendrobium</taxon>
    </lineage>
</organism>
<sequence>MDYRRLPRIAIDPKVRQVGFFTSYDPPPTRSLSVPADTGASAIVPTDMSSSPPLIDIYITSNSSPVRIPPPRQALAEGLHSLGCTA</sequence>
<dbReference type="AlphaFoldDB" id="A0AAV7GWK6"/>
<evidence type="ECO:0000313" key="2">
    <source>
        <dbReference type="Proteomes" id="UP000775213"/>
    </source>
</evidence>
<comment type="caution">
    <text evidence="1">The sequence shown here is derived from an EMBL/GenBank/DDBJ whole genome shotgun (WGS) entry which is preliminary data.</text>
</comment>
<dbReference type="Proteomes" id="UP000775213">
    <property type="component" value="Unassembled WGS sequence"/>
</dbReference>
<name>A0AAV7GWK6_DENCH</name>
<keyword evidence="2" id="KW-1185">Reference proteome</keyword>
<protein>
    <submittedName>
        <fullName evidence="1">Uncharacterized protein</fullName>
    </submittedName>
</protein>